<evidence type="ECO:0000256" key="1">
    <source>
        <dbReference type="SAM" id="MobiDB-lite"/>
    </source>
</evidence>
<dbReference type="Proteomes" id="UP000295627">
    <property type="component" value="Unassembled WGS sequence"/>
</dbReference>
<dbReference type="RefSeq" id="WP_078335869.1">
    <property type="nucleotide sequence ID" value="NZ_MAFQ01000014.1"/>
</dbReference>
<comment type="caution">
    <text evidence="2">The sequence shown here is derived from an EMBL/GenBank/DDBJ whole genome shotgun (WGS) entry which is preliminary data.</text>
</comment>
<organism evidence="2 3">
    <name type="scientific">Mycobacteroides franklinii</name>
    <dbReference type="NCBI Taxonomy" id="948102"/>
    <lineage>
        <taxon>Bacteria</taxon>
        <taxon>Bacillati</taxon>
        <taxon>Actinomycetota</taxon>
        <taxon>Actinomycetes</taxon>
        <taxon>Mycobacteriales</taxon>
        <taxon>Mycobacteriaceae</taxon>
        <taxon>Mycobacteroides</taxon>
    </lineage>
</organism>
<protein>
    <submittedName>
        <fullName evidence="2">Uncharacterized protein</fullName>
    </submittedName>
</protein>
<accession>A0A4R5P4Q3</accession>
<evidence type="ECO:0000313" key="3">
    <source>
        <dbReference type="Proteomes" id="UP000295627"/>
    </source>
</evidence>
<evidence type="ECO:0000313" key="2">
    <source>
        <dbReference type="EMBL" id="TDH17978.1"/>
    </source>
</evidence>
<proteinExistence type="predicted"/>
<name>A0A4R5P4Q3_9MYCO</name>
<dbReference type="AlphaFoldDB" id="A0A4R5P4Q3"/>
<feature type="compositionally biased region" description="Pro residues" evidence="1">
    <location>
        <begin position="149"/>
        <end position="162"/>
    </location>
</feature>
<sequence>MSDQRVRVDFDELQAQIGKLEHYAQGVVADTKAPPEVLVGYRTGYADGPFAEVGDLLSQGRLCREKVGEAFAGEARNQADAHRNTITGFTDTDAANKSLMDNTGQSGGEGDLLAPNGVGRINDIQSGVGGLNGPYDLSLPDSSGQVRPQMPPGVGPDAPLHPGPAQVRPAD</sequence>
<feature type="region of interest" description="Disordered" evidence="1">
    <location>
        <begin position="96"/>
        <end position="118"/>
    </location>
</feature>
<gene>
    <name evidence="2" type="ORF">EJ571_24935</name>
</gene>
<dbReference type="EMBL" id="RXLR01000024">
    <property type="protein sequence ID" value="TDH17978.1"/>
    <property type="molecule type" value="Genomic_DNA"/>
</dbReference>
<feature type="region of interest" description="Disordered" evidence="1">
    <location>
        <begin position="132"/>
        <end position="171"/>
    </location>
</feature>
<reference evidence="2 3" key="1">
    <citation type="journal article" date="2019" name="Sci. Rep.">
        <title>Extended insight into the Mycobacterium chelonae-abscessus complex through whole genome sequencing of Mycobacterium salmoniphilum outbreak and Mycobacterium salmoniphilum-like strains.</title>
        <authorList>
            <person name="Behra P.R.K."/>
            <person name="Das S."/>
            <person name="Pettersson B.M.F."/>
            <person name="Shirreff L."/>
            <person name="DuCote T."/>
            <person name="Jacobsson K.G."/>
            <person name="Ennis D.G."/>
            <person name="Kirsebom L.A."/>
        </authorList>
    </citation>
    <scope>NUCLEOTIDE SEQUENCE [LARGE SCALE GENOMIC DNA]</scope>
    <source>
        <strain evidence="2 3">DSM 45524</strain>
    </source>
</reference>